<name>A0A5R9G1S9_9BACL</name>
<dbReference type="InterPro" id="IPR011650">
    <property type="entry name" value="Peptidase_M20_dimer"/>
</dbReference>
<comment type="similarity">
    <text evidence="1">Belongs to the peptidase M20A family.</text>
</comment>
<dbReference type="InterPro" id="IPR017144">
    <property type="entry name" value="Xaa-Arg_dipeptidase"/>
</dbReference>
<organism evidence="3 4">
    <name type="scientific">Paenibacillus antri</name>
    <dbReference type="NCBI Taxonomy" id="2582848"/>
    <lineage>
        <taxon>Bacteria</taxon>
        <taxon>Bacillati</taxon>
        <taxon>Bacillota</taxon>
        <taxon>Bacilli</taxon>
        <taxon>Bacillales</taxon>
        <taxon>Paenibacillaceae</taxon>
        <taxon>Paenibacillus</taxon>
    </lineage>
</organism>
<dbReference type="Gene3D" id="3.40.630.10">
    <property type="entry name" value="Zn peptidases"/>
    <property type="match status" value="1"/>
</dbReference>
<dbReference type="GO" id="GO:0046657">
    <property type="term" value="P:folic acid catabolic process"/>
    <property type="evidence" value="ECO:0007669"/>
    <property type="project" value="TreeGrafter"/>
</dbReference>
<dbReference type="Gene3D" id="3.30.70.360">
    <property type="match status" value="1"/>
</dbReference>
<dbReference type="EMBL" id="VCIW01000016">
    <property type="protein sequence ID" value="TLS50297.1"/>
    <property type="molecule type" value="Genomic_DNA"/>
</dbReference>
<proteinExistence type="inferred from homology"/>
<dbReference type="InterPro" id="IPR036264">
    <property type="entry name" value="Bact_exopeptidase_dim_dom"/>
</dbReference>
<keyword evidence="4" id="KW-1185">Reference proteome</keyword>
<dbReference type="SUPFAM" id="SSF55031">
    <property type="entry name" value="Bacterial exopeptidase dimerisation domain"/>
    <property type="match status" value="1"/>
</dbReference>
<accession>A0A5R9G1S9</accession>
<dbReference type="AlphaFoldDB" id="A0A5R9G1S9"/>
<evidence type="ECO:0000259" key="2">
    <source>
        <dbReference type="Pfam" id="PF07687"/>
    </source>
</evidence>
<evidence type="ECO:0000313" key="4">
    <source>
        <dbReference type="Proteomes" id="UP000309676"/>
    </source>
</evidence>
<dbReference type="PANTHER" id="PTHR30575:SF0">
    <property type="entry name" value="XAA-ARG DIPEPTIDASE"/>
    <property type="match status" value="1"/>
</dbReference>
<dbReference type="OrthoDB" id="9781032at2"/>
<dbReference type="GO" id="GO:0071713">
    <property type="term" value="F:para-aminobenzoyl-glutamate hydrolase activity"/>
    <property type="evidence" value="ECO:0007669"/>
    <property type="project" value="TreeGrafter"/>
</dbReference>
<gene>
    <name evidence="3" type="ORF">FE782_21160</name>
</gene>
<dbReference type="InterPro" id="IPR052030">
    <property type="entry name" value="Peptidase_M20/M20A_hydrolases"/>
</dbReference>
<sequence length="393" mass="42113">MLQLNSSILSRIDEIAPRIRGIANAIGNRPELGNEEFFAFETLTEALESFGFRIERHTLGLPTAFVAELDSGKPGPTVAFLAEYDALPDIGHACGHHLICSMSVAAAAGLAAALDDFGGKIRVYGTPAEETKGAKVLMAEAGMFRDCSFALMAHPYYAYEKSGSSMAMDALRFEYRGRSAHAAANPEDGINALDAVIQLFNGINALRQQTKADARIHGVITNGGKAPNVIPDYACADFYVRAGTRAYTNELVEKVKRVAEGAALATGCSLTISNYEFSYDELRTNETLSDAFTAALVALGVPEASIQRGNDHGSLDLGNVSLQCPAAHPYVQVVDEKFALHTVEFRDAAMKDRAFQGMLLGAKALAAAAYDCASSPSKLQAIRDEFEQQASKK</sequence>
<dbReference type="PIRSF" id="PIRSF037226">
    <property type="entry name" value="Amidohydrolase_ACY1L2_prd"/>
    <property type="match status" value="1"/>
</dbReference>
<dbReference type="InterPro" id="IPR017439">
    <property type="entry name" value="Amidohydrolase"/>
</dbReference>
<evidence type="ECO:0000313" key="3">
    <source>
        <dbReference type="EMBL" id="TLS50297.1"/>
    </source>
</evidence>
<comment type="caution">
    <text evidence="3">The sequence shown here is derived from an EMBL/GenBank/DDBJ whole genome shotgun (WGS) entry which is preliminary data.</text>
</comment>
<dbReference type="SUPFAM" id="SSF53187">
    <property type="entry name" value="Zn-dependent exopeptidases"/>
    <property type="match status" value="1"/>
</dbReference>
<dbReference type="FunFam" id="3.30.70.360:FF:000004">
    <property type="entry name" value="Peptidase M20 domain-containing protein 2"/>
    <property type="match status" value="1"/>
</dbReference>
<dbReference type="PANTHER" id="PTHR30575">
    <property type="entry name" value="PEPTIDASE M20"/>
    <property type="match status" value="1"/>
</dbReference>
<dbReference type="NCBIfam" id="TIGR01891">
    <property type="entry name" value="amidohydrolases"/>
    <property type="match status" value="1"/>
</dbReference>
<dbReference type="GO" id="GO:0005737">
    <property type="term" value="C:cytoplasm"/>
    <property type="evidence" value="ECO:0007669"/>
    <property type="project" value="TreeGrafter"/>
</dbReference>
<dbReference type="CDD" id="cd03887">
    <property type="entry name" value="M20_Acy1L2"/>
    <property type="match status" value="1"/>
</dbReference>
<evidence type="ECO:0000256" key="1">
    <source>
        <dbReference type="PIRNR" id="PIRNR037226"/>
    </source>
</evidence>
<feature type="domain" description="Peptidase M20 dimerisation" evidence="2">
    <location>
        <begin position="172"/>
        <end position="260"/>
    </location>
</feature>
<dbReference type="Proteomes" id="UP000309676">
    <property type="component" value="Unassembled WGS sequence"/>
</dbReference>
<dbReference type="Pfam" id="PF07687">
    <property type="entry name" value="M20_dimer"/>
    <property type="match status" value="1"/>
</dbReference>
<dbReference type="GO" id="GO:0016805">
    <property type="term" value="F:dipeptidase activity"/>
    <property type="evidence" value="ECO:0007669"/>
    <property type="project" value="InterPro"/>
</dbReference>
<reference evidence="3 4" key="1">
    <citation type="submission" date="2019-05" db="EMBL/GenBank/DDBJ databases">
        <authorList>
            <person name="Narsing Rao M.P."/>
            <person name="Li W.J."/>
        </authorList>
    </citation>
    <scope>NUCLEOTIDE SEQUENCE [LARGE SCALE GENOMIC DNA]</scope>
    <source>
        <strain evidence="3 4">SYSU_K30003</strain>
    </source>
</reference>
<protein>
    <recommendedName>
        <fullName evidence="1">Peptidase M20 domain-containing protein 2</fullName>
    </recommendedName>
</protein>